<keyword evidence="2" id="KW-0812">Transmembrane</keyword>
<keyword evidence="2" id="KW-0472">Membrane</keyword>
<dbReference type="InterPro" id="IPR023346">
    <property type="entry name" value="Lysozyme-like_dom_sf"/>
</dbReference>
<protein>
    <submittedName>
        <fullName evidence="4">Membrane-bound lytic murein transglycosylase C</fullName>
    </submittedName>
</protein>
<evidence type="ECO:0000313" key="4">
    <source>
        <dbReference type="EMBL" id="VVD60104.1"/>
    </source>
</evidence>
<evidence type="ECO:0000313" key="5">
    <source>
        <dbReference type="Proteomes" id="UP000414233"/>
    </source>
</evidence>
<proteinExistence type="predicted"/>
<feature type="transmembrane region" description="Helical" evidence="2">
    <location>
        <begin position="42"/>
        <end position="63"/>
    </location>
</feature>
<dbReference type="Pfam" id="PF01464">
    <property type="entry name" value="SLT"/>
    <property type="match status" value="1"/>
</dbReference>
<evidence type="ECO:0000256" key="2">
    <source>
        <dbReference type="SAM" id="Phobius"/>
    </source>
</evidence>
<evidence type="ECO:0000256" key="1">
    <source>
        <dbReference type="SAM" id="MobiDB-lite"/>
    </source>
</evidence>
<dbReference type="CDD" id="cd00254">
    <property type="entry name" value="LT-like"/>
    <property type="match status" value="1"/>
</dbReference>
<feature type="compositionally biased region" description="Low complexity" evidence="1">
    <location>
        <begin position="315"/>
        <end position="347"/>
    </location>
</feature>
<dbReference type="SUPFAM" id="SSF53955">
    <property type="entry name" value="Lysozyme-like"/>
    <property type="match status" value="1"/>
</dbReference>
<gene>
    <name evidence="4" type="primary">mltC_2</name>
    <name evidence="4" type="ORF">PTE30175_00055</name>
</gene>
<sequence>MKKSALSPWLKSGAGALKARGAVAVAAARRDWRRIVWHGSRVGVYSFSAVGLLAVAASLALWAKPTWRADLASRVSPLLEAASGKAVAATNIPAIDNVAINNATINNKVAPAGDPNLMAQAAQHVPSAAVLAAYIPATRIATDARDGRAAFGSREQVMVADYLARRYRVAADVTGNLVRAAYSTGKEVGLDPMLLLAVMAIESGFNPYAESTVGAQGLMQVMSKVHRDKLEYFGGPEAALHPLANIKVGALILKECIARGGSLPGGLRLYVGSTSAGDGGYGAKVMAERDRLRSVSMGHKVSITAPQAPVLVSSAKPAAKPAAPAKADDASTTSAAPAAAGKAAAAGHPLQADDGTVA</sequence>
<dbReference type="Gene3D" id="1.10.530.10">
    <property type="match status" value="1"/>
</dbReference>
<keyword evidence="5" id="KW-1185">Reference proteome</keyword>
<dbReference type="OrthoDB" id="9815002at2"/>
<feature type="domain" description="Transglycosylase SLT" evidence="3">
    <location>
        <begin position="186"/>
        <end position="261"/>
    </location>
</feature>
<dbReference type="InterPro" id="IPR008258">
    <property type="entry name" value="Transglycosylase_SLT_dom_1"/>
</dbReference>
<feature type="region of interest" description="Disordered" evidence="1">
    <location>
        <begin position="315"/>
        <end position="358"/>
    </location>
</feature>
<dbReference type="AlphaFoldDB" id="A0A5E4RCD7"/>
<evidence type="ECO:0000259" key="3">
    <source>
        <dbReference type="Pfam" id="PF01464"/>
    </source>
</evidence>
<dbReference type="Proteomes" id="UP000414233">
    <property type="component" value="Unassembled WGS sequence"/>
</dbReference>
<reference evidence="4 5" key="1">
    <citation type="submission" date="2019-08" db="EMBL/GenBank/DDBJ databases">
        <authorList>
            <person name="Peeters C."/>
        </authorList>
    </citation>
    <scope>NUCLEOTIDE SEQUENCE [LARGE SCALE GENOMIC DNA]</scope>
    <source>
        <strain evidence="4 5">LMG 30175</strain>
    </source>
</reference>
<accession>A0A5E4RCD7</accession>
<keyword evidence="2" id="KW-1133">Transmembrane helix</keyword>
<dbReference type="EMBL" id="CABPRZ010000001">
    <property type="protein sequence ID" value="VVD60104.1"/>
    <property type="molecule type" value="Genomic_DNA"/>
</dbReference>
<dbReference type="RefSeq" id="WP_150695055.1">
    <property type="nucleotide sequence ID" value="NZ_CABPRZ010000001.1"/>
</dbReference>
<organism evidence="4 5">
    <name type="scientific">Pandoraea terrae</name>
    <dbReference type="NCBI Taxonomy" id="1537710"/>
    <lineage>
        <taxon>Bacteria</taxon>
        <taxon>Pseudomonadati</taxon>
        <taxon>Pseudomonadota</taxon>
        <taxon>Betaproteobacteria</taxon>
        <taxon>Burkholderiales</taxon>
        <taxon>Burkholderiaceae</taxon>
        <taxon>Pandoraea</taxon>
    </lineage>
</organism>
<name>A0A5E4RCD7_9BURK</name>